<dbReference type="Gene3D" id="3.40.50.300">
    <property type="entry name" value="P-loop containing nucleotide triphosphate hydrolases"/>
    <property type="match status" value="2"/>
</dbReference>
<reference evidence="10" key="1">
    <citation type="submission" date="2022-06" db="EMBL/GenBank/DDBJ databases">
        <authorList>
            <consortium name="SYNGENTA / RWTH Aachen University"/>
        </authorList>
    </citation>
    <scope>NUCLEOTIDE SEQUENCE</scope>
</reference>
<evidence type="ECO:0000259" key="9">
    <source>
        <dbReference type="PROSITE" id="PS51194"/>
    </source>
</evidence>
<keyword evidence="5" id="KW-0347">Helicase</keyword>
<keyword evidence="7" id="KW-1133">Transmembrane helix</keyword>
<keyword evidence="2 5" id="KW-0378">Hydrolase</keyword>
<feature type="domain" description="Helicase C-terminal" evidence="9">
    <location>
        <begin position="656"/>
        <end position="828"/>
    </location>
</feature>
<dbReference type="GO" id="GO:0005524">
    <property type="term" value="F:ATP binding"/>
    <property type="evidence" value="ECO:0007669"/>
    <property type="project" value="UniProtKB-UniRule"/>
</dbReference>
<dbReference type="PROSITE" id="PS51192">
    <property type="entry name" value="HELICASE_ATP_BIND_1"/>
    <property type="match status" value="1"/>
</dbReference>
<dbReference type="SUPFAM" id="SSF52540">
    <property type="entry name" value="P-loop containing nucleoside triphosphate hydrolases"/>
    <property type="match status" value="2"/>
</dbReference>
<feature type="region of interest" description="Disordered" evidence="6">
    <location>
        <begin position="51"/>
        <end position="73"/>
    </location>
</feature>
<evidence type="ECO:0000256" key="7">
    <source>
        <dbReference type="SAM" id="Phobius"/>
    </source>
</evidence>
<feature type="region of interest" description="Disordered" evidence="6">
    <location>
        <begin position="1"/>
        <end position="39"/>
    </location>
</feature>
<evidence type="ECO:0000313" key="10">
    <source>
        <dbReference type="EMBL" id="CAH7685662.1"/>
    </source>
</evidence>
<sequence length="840" mass="93682">MFSVRRFDPTSSTSASAKVGEARPEGDTRNSNHTDPLSRLNARLAARRDINSDVPISDSKSQQVPVELAPEPTSGIINIDAQCEEENSTSKIEPQHPEAPITRKHKARLELGFTGANAIPLLTLDSTKPKTKAKLKYLKRKKQRCKERKKKSAQAEKSKKNTQPRECGLNDVVSADISGKETSKSKNLEILRESPDKSSITKKSTNNIVPELDTSTTEKTNPRKRPKNLDETLQNISKKRKNDIALSAVDSEKHDAKENLLKNNEITQPGALPRFPAPVNPSPPDLKVLSRLSMGVTEHEDDMIQIDSQSRLDLSEVKIRGEALGDTESIKLSSHSLQRLKNLNIQSLLAVQAAVFSILLNPIAKTSYPSASILHPTRAPPRDICVSAPTGSGKTLSYVLPIVEVSNKQRYFPFPLFWFISLMNLFLYQVSFLSCRNQVTGFNFVTGQHSFSQEQSAIKGPGGCSEGGVDVVIATPGRLLDHLDHTPSFSLEHLCFLVLDEADQLLSKSQAWIKQVLFPKIPSHLLSQPAKDPEANGFLKPGAISQTTLPTKNNIRRWNVPIEALNPCRQRPFRILLFSATLQRDPTKLSHLNLRRPVYLKISQKLEGAIEEINIYNLPDTLIVSVLWLKIMVKSYLYILLMLFYKKQKMVVTTTMLKPLVLFHLINTQKIKHALCFCKSVEGATRLASLYKFMNEACDSDQGEVRKSVELGNAACFSSDLPANDRRKMLTEFETGKIDLLICSDLIARGLDVPTVKHVINYDSPVDAKKYVHRVGRTARAGEVGTAWSLVESQEAKFLKSSLKSSIGGNAYLEYLIPSYEISLKKLSEVFGRYSFDYDS</sequence>
<dbReference type="InterPro" id="IPR014001">
    <property type="entry name" value="Helicase_ATP-bd"/>
</dbReference>
<comment type="domain">
    <text evidence="5">The Q motif is unique to and characteristic of the DEAD box family of RNA helicases and controls ATP binding and hydrolysis.</text>
</comment>
<evidence type="ECO:0000259" key="8">
    <source>
        <dbReference type="PROSITE" id="PS51192"/>
    </source>
</evidence>
<feature type="compositionally biased region" description="Basic and acidic residues" evidence="6">
    <location>
        <begin position="178"/>
        <end position="196"/>
    </location>
</feature>
<proteinExistence type="inferred from homology"/>
<dbReference type="InterPro" id="IPR027417">
    <property type="entry name" value="P-loop_NTPase"/>
</dbReference>
<feature type="compositionally biased region" description="Polar residues" evidence="6">
    <location>
        <begin position="197"/>
        <end position="219"/>
    </location>
</feature>
<accession>A0AAV0BH93</accession>
<evidence type="ECO:0000256" key="4">
    <source>
        <dbReference type="ARBA" id="ARBA00022884"/>
    </source>
</evidence>
<feature type="domain" description="Helicase ATP-binding" evidence="8">
    <location>
        <begin position="375"/>
        <end position="600"/>
    </location>
</feature>
<keyword evidence="3 5" id="KW-0067">ATP-binding</keyword>
<organism evidence="10 11">
    <name type="scientific">Phakopsora pachyrhizi</name>
    <name type="common">Asian soybean rust disease fungus</name>
    <dbReference type="NCBI Taxonomy" id="170000"/>
    <lineage>
        <taxon>Eukaryota</taxon>
        <taxon>Fungi</taxon>
        <taxon>Dikarya</taxon>
        <taxon>Basidiomycota</taxon>
        <taxon>Pucciniomycotina</taxon>
        <taxon>Pucciniomycetes</taxon>
        <taxon>Pucciniales</taxon>
        <taxon>Phakopsoraceae</taxon>
        <taxon>Phakopsora</taxon>
    </lineage>
</organism>
<comment type="catalytic activity">
    <reaction evidence="5">
        <text>ATP + H2O = ADP + phosphate + H(+)</text>
        <dbReference type="Rhea" id="RHEA:13065"/>
        <dbReference type="ChEBI" id="CHEBI:15377"/>
        <dbReference type="ChEBI" id="CHEBI:15378"/>
        <dbReference type="ChEBI" id="CHEBI:30616"/>
        <dbReference type="ChEBI" id="CHEBI:43474"/>
        <dbReference type="ChEBI" id="CHEBI:456216"/>
        <dbReference type="EC" id="3.6.4.13"/>
    </reaction>
</comment>
<evidence type="ECO:0000256" key="2">
    <source>
        <dbReference type="ARBA" id="ARBA00022801"/>
    </source>
</evidence>
<dbReference type="EC" id="3.6.4.13" evidence="5"/>
<dbReference type="Pfam" id="PF00270">
    <property type="entry name" value="DEAD"/>
    <property type="match status" value="1"/>
</dbReference>
<dbReference type="PROSITE" id="PS51194">
    <property type="entry name" value="HELICASE_CTER"/>
    <property type="match status" value="1"/>
</dbReference>
<keyword evidence="7" id="KW-0812">Transmembrane</keyword>
<dbReference type="AlphaFoldDB" id="A0AAV0BH93"/>
<comment type="caution">
    <text evidence="10">The sequence shown here is derived from an EMBL/GenBank/DDBJ whole genome shotgun (WGS) entry which is preliminary data.</text>
</comment>
<keyword evidence="1 5" id="KW-0547">Nucleotide-binding</keyword>
<dbReference type="CDD" id="cd18787">
    <property type="entry name" value="SF2_C_DEAD"/>
    <property type="match status" value="1"/>
</dbReference>
<dbReference type="Proteomes" id="UP001153365">
    <property type="component" value="Unassembled WGS sequence"/>
</dbReference>
<dbReference type="PANTHER" id="PTHR24031">
    <property type="entry name" value="RNA HELICASE"/>
    <property type="match status" value="1"/>
</dbReference>
<dbReference type="Pfam" id="PF00271">
    <property type="entry name" value="Helicase_C"/>
    <property type="match status" value="1"/>
</dbReference>
<feature type="transmembrane region" description="Helical" evidence="7">
    <location>
        <begin position="622"/>
        <end position="645"/>
    </location>
</feature>
<protein>
    <recommendedName>
        <fullName evidence="5">ATP-dependent RNA helicase</fullName>
        <ecNumber evidence="5">3.6.4.13</ecNumber>
    </recommendedName>
</protein>
<evidence type="ECO:0000256" key="6">
    <source>
        <dbReference type="SAM" id="MobiDB-lite"/>
    </source>
</evidence>
<dbReference type="EMBL" id="CALTRL010005741">
    <property type="protein sequence ID" value="CAH7685662.1"/>
    <property type="molecule type" value="Genomic_DNA"/>
</dbReference>
<dbReference type="GO" id="GO:0016787">
    <property type="term" value="F:hydrolase activity"/>
    <property type="evidence" value="ECO:0007669"/>
    <property type="project" value="UniProtKB-KW"/>
</dbReference>
<comment type="similarity">
    <text evidence="5">Belongs to the DEAD box helicase family.</text>
</comment>
<keyword evidence="11" id="KW-1185">Reference proteome</keyword>
<dbReference type="SMART" id="SM00490">
    <property type="entry name" value="HELICc"/>
    <property type="match status" value="1"/>
</dbReference>
<comment type="function">
    <text evidence="5">RNA helicase.</text>
</comment>
<name>A0AAV0BH93_PHAPC</name>
<dbReference type="GO" id="GO:0003723">
    <property type="term" value="F:RNA binding"/>
    <property type="evidence" value="ECO:0007669"/>
    <property type="project" value="UniProtKB-UniRule"/>
</dbReference>
<feature type="region of interest" description="Disordered" evidence="6">
    <location>
        <begin position="132"/>
        <end position="236"/>
    </location>
</feature>
<dbReference type="SMART" id="SM00487">
    <property type="entry name" value="DEXDc"/>
    <property type="match status" value="1"/>
</dbReference>
<dbReference type="InterPro" id="IPR011545">
    <property type="entry name" value="DEAD/DEAH_box_helicase_dom"/>
</dbReference>
<feature type="compositionally biased region" description="Basic residues" evidence="6">
    <location>
        <begin position="132"/>
        <end position="152"/>
    </location>
</feature>
<evidence type="ECO:0000256" key="5">
    <source>
        <dbReference type="RuleBase" id="RU365068"/>
    </source>
</evidence>
<keyword evidence="7" id="KW-0472">Membrane</keyword>
<evidence type="ECO:0000256" key="1">
    <source>
        <dbReference type="ARBA" id="ARBA00022741"/>
    </source>
</evidence>
<dbReference type="InterPro" id="IPR001650">
    <property type="entry name" value="Helicase_C-like"/>
</dbReference>
<feature type="compositionally biased region" description="Basic and acidic residues" evidence="6">
    <location>
        <begin position="20"/>
        <end position="32"/>
    </location>
</feature>
<keyword evidence="4 5" id="KW-0694">RNA-binding</keyword>
<evidence type="ECO:0000313" key="11">
    <source>
        <dbReference type="Proteomes" id="UP001153365"/>
    </source>
</evidence>
<gene>
    <name evidence="10" type="ORF">PPACK8108_LOCUS20233</name>
</gene>
<dbReference type="GO" id="GO:0003724">
    <property type="term" value="F:RNA helicase activity"/>
    <property type="evidence" value="ECO:0007669"/>
    <property type="project" value="UniProtKB-EC"/>
</dbReference>
<evidence type="ECO:0000256" key="3">
    <source>
        <dbReference type="ARBA" id="ARBA00022840"/>
    </source>
</evidence>